<evidence type="ECO:0000313" key="4">
    <source>
        <dbReference type="Proteomes" id="UP000092695"/>
    </source>
</evidence>
<dbReference type="Proteomes" id="UP000092695">
    <property type="component" value="Chromosome"/>
</dbReference>
<keyword evidence="4" id="KW-1185">Reference proteome</keyword>
<accession>A0A193LEY0</accession>
<evidence type="ECO:0000259" key="2">
    <source>
        <dbReference type="Pfam" id="PF07589"/>
    </source>
</evidence>
<feature type="signal peptide" evidence="1">
    <location>
        <begin position="1"/>
        <end position="24"/>
    </location>
</feature>
<dbReference type="OrthoDB" id="6363790at2"/>
<sequence length="198" mass="20274">MKSPIRTILGSIAATLVLASAANADPILVDPVTEGSSAEVTINSSDCVFRCTASTVVSGDLTGMSNSLDIGDEWTFDFFDIIVGGLGLVSDATVSATLAFNSPEFSASANGSGSYFTFFGLVSGGSLTWDQPEHLALEDGSVLVITFEDVYTGGLGGRTTISATVGHYAASVPEPSTLALLGLGLLGVGVARRRKQTV</sequence>
<keyword evidence="1" id="KW-0732">Signal</keyword>
<dbReference type="KEGG" id="woc:BA177_06715"/>
<feature type="chain" id="PRO_5008260135" description="Ice-binding protein C-terminal domain-containing protein" evidence="1">
    <location>
        <begin position="25"/>
        <end position="198"/>
    </location>
</feature>
<dbReference type="InterPro" id="IPR013424">
    <property type="entry name" value="Ice-binding_C"/>
</dbReference>
<reference evidence="3 4" key="1">
    <citation type="submission" date="2016-06" db="EMBL/GenBank/DDBJ databases">
        <title>Complete genome sequence of a deep-branching marine Gamma Proteobacterium Woeseia oceani type strain XK5.</title>
        <authorList>
            <person name="Mu D."/>
            <person name="Du Z."/>
        </authorList>
    </citation>
    <scope>NUCLEOTIDE SEQUENCE [LARGE SCALE GENOMIC DNA]</scope>
    <source>
        <strain evidence="3 4">XK5</strain>
    </source>
</reference>
<proteinExistence type="predicted"/>
<gene>
    <name evidence="3" type="ORF">BA177_06715</name>
</gene>
<evidence type="ECO:0000256" key="1">
    <source>
        <dbReference type="SAM" id="SignalP"/>
    </source>
</evidence>
<evidence type="ECO:0000313" key="3">
    <source>
        <dbReference type="EMBL" id="ANO50939.1"/>
    </source>
</evidence>
<protein>
    <recommendedName>
        <fullName evidence="2">Ice-binding protein C-terminal domain-containing protein</fullName>
    </recommendedName>
</protein>
<feature type="domain" description="Ice-binding protein C-terminal" evidence="2">
    <location>
        <begin position="171"/>
        <end position="194"/>
    </location>
</feature>
<dbReference type="NCBIfam" id="TIGR02595">
    <property type="entry name" value="PEP_CTERM"/>
    <property type="match status" value="1"/>
</dbReference>
<organism evidence="3 4">
    <name type="scientific">Woeseia oceani</name>
    <dbReference type="NCBI Taxonomy" id="1548547"/>
    <lineage>
        <taxon>Bacteria</taxon>
        <taxon>Pseudomonadati</taxon>
        <taxon>Pseudomonadota</taxon>
        <taxon>Gammaproteobacteria</taxon>
        <taxon>Woeseiales</taxon>
        <taxon>Woeseiaceae</taxon>
        <taxon>Woeseia</taxon>
    </lineage>
</organism>
<dbReference type="EMBL" id="CP016268">
    <property type="protein sequence ID" value="ANO50939.1"/>
    <property type="molecule type" value="Genomic_DNA"/>
</dbReference>
<dbReference type="Pfam" id="PF07589">
    <property type="entry name" value="PEP-CTERM"/>
    <property type="match status" value="1"/>
</dbReference>
<name>A0A193LEY0_9GAMM</name>
<dbReference type="AlphaFoldDB" id="A0A193LEY0"/>
<dbReference type="RefSeq" id="WP_068614518.1">
    <property type="nucleotide sequence ID" value="NZ_CP016268.1"/>
</dbReference>